<gene>
    <name evidence="2" type="ORF">GCM10009550_72190</name>
</gene>
<evidence type="ECO:0000313" key="3">
    <source>
        <dbReference type="Proteomes" id="UP001500665"/>
    </source>
</evidence>
<accession>A0ABN1RYD9</accession>
<dbReference type="EMBL" id="BAAAHH010000052">
    <property type="protein sequence ID" value="GAA0967816.1"/>
    <property type="molecule type" value="Genomic_DNA"/>
</dbReference>
<organism evidence="2 3">
    <name type="scientific">Actinocorallia libanotica</name>
    <dbReference type="NCBI Taxonomy" id="46162"/>
    <lineage>
        <taxon>Bacteria</taxon>
        <taxon>Bacillati</taxon>
        <taxon>Actinomycetota</taxon>
        <taxon>Actinomycetes</taxon>
        <taxon>Streptosporangiales</taxon>
        <taxon>Thermomonosporaceae</taxon>
        <taxon>Actinocorallia</taxon>
    </lineage>
</organism>
<dbReference type="Proteomes" id="UP001500665">
    <property type="component" value="Unassembled WGS sequence"/>
</dbReference>
<sequence length="54" mass="5597">MPHHSAQPACIDGIAAYWLAIAVEAPEEYRPGVSKKTTGSTKPCSGRKRGGASG</sequence>
<comment type="caution">
    <text evidence="2">The sequence shown here is derived from an EMBL/GenBank/DDBJ whole genome shotgun (WGS) entry which is preliminary data.</text>
</comment>
<keyword evidence="3" id="KW-1185">Reference proteome</keyword>
<protein>
    <submittedName>
        <fullName evidence="2">Uncharacterized protein</fullName>
    </submittedName>
</protein>
<feature type="region of interest" description="Disordered" evidence="1">
    <location>
        <begin position="29"/>
        <end position="54"/>
    </location>
</feature>
<evidence type="ECO:0000256" key="1">
    <source>
        <dbReference type="SAM" id="MobiDB-lite"/>
    </source>
</evidence>
<proteinExistence type="predicted"/>
<name>A0ABN1RYD9_9ACTN</name>
<reference evidence="2 3" key="1">
    <citation type="journal article" date="2019" name="Int. J. Syst. Evol. Microbiol.">
        <title>The Global Catalogue of Microorganisms (GCM) 10K type strain sequencing project: providing services to taxonomists for standard genome sequencing and annotation.</title>
        <authorList>
            <consortium name="The Broad Institute Genomics Platform"/>
            <consortium name="The Broad Institute Genome Sequencing Center for Infectious Disease"/>
            <person name="Wu L."/>
            <person name="Ma J."/>
        </authorList>
    </citation>
    <scope>NUCLEOTIDE SEQUENCE [LARGE SCALE GENOMIC DNA]</scope>
    <source>
        <strain evidence="2 3">JCM 10696</strain>
    </source>
</reference>
<feature type="compositionally biased region" description="Basic residues" evidence="1">
    <location>
        <begin position="45"/>
        <end position="54"/>
    </location>
</feature>
<evidence type="ECO:0000313" key="2">
    <source>
        <dbReference type="EMBL" id="GAA0967816.1"/>
    </source>
</evidence>